<evidence type="ECO:0000313" key="1">
    <source>
        <dbReference type="EMBL" id="GIY88174.1"/>
    </source>
</evidence>
<reference evidence="1 2" key="1">
    <citation type="submission" date="2021-06" db="EMBL/GenBank/DDBJ databases">
        <title>Caerostris extrusa draft genome.</title>
        <authorList>
            <person name="Kono N."/>
            <person name="Arakawa K."/>
        </authorList>
    </citation>
    <scope>NUCLEOTIDE SEQUENCE [LARGE SCALE GENOMIC DNA]</scope>
</reference>
<proteinExistence type="predicted"/>
<organism evidence="1 2">
    <name type="scientific">Caerostris extrusa</name>
    <name type="common">Bark spider</name>
    <name type="synonym">Caerostris bankana</name>
    <dbReference type="NCBI Taxonomy" id="172846"/>
    <lineage>
        <taxon>Eukaryota</taxon>
        <taxon>Metazoa</taxon>
        <taxon>Ecdysozoa</taxon>
        <taxon>Arthropoda</taxon>
        <taxon>Chelicerata</taxon>
        <taxon>Arachnida</taxon>
        <taxon>Araneae</taxon>
        <taxon>Araneomorphae</taxon>
        <taxon>Entelegynae</taxon>
        <taxon>Araneoidea</taxon>
        <taxon>Araneidae</taxon>
        <taxon>Caerostris</taxon>
    </lineage>
</organism>
<name>A0AAV4X319_CAEEX</name>
<accession>A0AAV4X319</accession>
<dbReference type="EMBL" id="BPLR01017027">
    <property type="protein sequence ID" value="GIY88174.1"/>
    <property type="molecule type" value="Genomic_DNA"/>
</dbReference>
<evidence type="ECO:0000313" key="2">
    <source>
        <dbReference type="Proteomes" id="UP001054945"/>
    </source>
</evidence>
<keyword evidence="2" id="KW-1185">Reference proteome</keyword>
<dbReference type="AlphaFoldDB" id="A0AAV4X319"/>
<protein>
    <submittedName>
        <fullName evidence="1">Uncharacterized protein</fullName>
    </submittedName>
</protein>
<dbReference type="Proteomes" id="UP001054945">
    <property type="component" value="Unassembled WGS sequence"/>
</dbReference>
<gene>
    <name evidence="1" type="ORF">CEXT_120661</name>
</gene>
<comment type="caution">
    <text evidence="1">The sequence shown here is derived from an EMBL/GenBank/DDBJ whole genome shotgun (WGS) entry which is preliminary data.</text>
</comment>
<sequence>MGLLHNDTVQKFPANLMNQHTEGHIHILSNAGNRQHEDILTTIKLLSYSSHYHQQRVFSSPGPTSSACSSAFAISLCSGISAPGSDLHLMVIPMEKLVRRMDSK</sequence>